<dbReference type="GO" id="GO:0016567">
    <property type="term" value="P:protein ubiquitination"/>
    <property type="evidence" value="ECO:0007669"/>
    <property type="project" value="UniProtKB-UniPathway"/>
</dbReference>
<keyword evidence="8" id="KW-0862">Zinc</keyword>
<dbReference type="EC" id="2.3.2.27" evidence="3"/>
<evidence type="ECO:0000256" key="5">
    <source>
        <dbReference type="ARBA" id="ARBA00022723"/>
    </source>
</evidence>
<evidence type="ECO:0000256" key="6">
    <source>
        <dbReference type="ARBA" id="ARBA00022771"/>
    </source>
</evidence>
<dbReference type="eggNOG" id="ENOG502QQHB">
    <property type="taxonomic scope" value="Eukaryota"/>
</dbReference>
<keyword evidence="5" id="KW-0479">Metal-binding</keyword>
<sequence length="259" mass="29141">MKFCKKYEEYMQQKQQKLPKVACKKLKKILKKCRLACQSQKDPESNSNADGVAQIKITSCHNRCPVCDGAFFPTLVNDMSAVVRYFNKRAKKLINLHQAAGLKKYFLWIKGKMQGQGTHVSSLIEQGKELVVYALINAIMIRKILKKYDKSPWLRELMALHINLGETNVSSSTMAAMSSEGYRLTFNDDKLSLSCELFDSIRLDIELTCPVCLETVFDPVSLTCGHILCKMCACSAASVSIVDGLKLADPREKCPLCRQ</sequence>
<dbReference type="Proteomes" id="UP000027120">
    <property type="component" value="Unassembled WGS sequence"/>
</dbReference>
<dbReference type="AlphaFoldDB" id="A0A067FAB2"/>
<keyword evidence="4" id="KW-0808">Transferase</keyword>
<feature type="domain" description="SPX" evidence="11">
    <location>
        <begin position="1"/>
        <end position="162"/>
    </location>
</feature>
<keyword evidence="7" id="KW-0833">Ubl conjugation pathway</keyword>
<gene>
    <name evidence="12" type="ORF">CISIN_1g0447082mg</name>
</gene>
<dbReference type="PANTHER" id="PTHR46764">
    <property type="entry name" value="E3 UBIQUITIN-PROTEIN LIGASE BAH1"/>
    <property type="match status" value="1"/>
</dbReference>
<evidence type="ECO:0000256" key="3">
    <source>
        <dbReference type="ARBA" id="ARBA00012483"/>
    </source>
</evidence>
<dbReference type="InterPro" id="IPR001841">
    <property type="entry name" value="Znf_RING"/>
</dbReference>
<dbReference type="UniPathway" id="UPA00143"/>
<dbReference type="SUPFAM" id="SSF57850">
    <property type="entry name" value="RING/U-box"/>
    <property type="match status" value="1"/>
</dbReference>
<dbReference type="InterPro" id="IPR017907">
    <property type="entry name" value="Znf_RING_CS"/>
</dbReference>
<dbReference type="PROSITE" id="PS51382">
    <property type="entry name" value="SPX"/>
    <property type="match status" value="1"/>
</dbReference>
<dbReference type="SMART" id="SM00184">
    <property type="entry name" value="RING"/>
    <property type="match status" value="1"/>
</dbReference>
<dbReference type="GO" id="GO:0008270">
    <property type="term" value="F:zinc ion binding"/>
    <property type="evidence" value="ECO:0007669"/>
    <property type="project" value="UniProtKB-KW"/>
</dbReference>
<feature type="non-terminal residue" evidence="12">
    <location>
        <position position="259"/>
    </location>
</feature>
<dbReference type="Pfam" id="PF13445">
    <property type="entry name" value="zf-RING_UBOX"/>
    <property type="match status" value="1"/>
</dbReference>
<evidence type="ECO:0000259" key="10">
    <source>
        <dbReference type="PROSITE" id="PS50089"/>
    </source>
</evidence>
<keyword evidence="6 9" id="KW-0863">Zinc-finger</keyword>
<evidence type="ECO:0000256" key="9">
    <source>
        <dbReference type="PROSITE-ProRule" id="PRU00175"/>
    </source>
</evidence>
<dbReference type="PaxDb" id="2711-XP_006479491.1"/>
<dbReference type="EMBL" id="KK784932">
    <property type="protein sequence ID" value="KDO60417.1"/>
    <property type="molecule type" value="Genomic_DNA"/>
</dbReference>
<dbReference type="GO" id="GO:0004842">
    <property type="term" value="F:ubiquitin-protein transferase activity"/>
    <property type="evidence" value="ECO:0000318"/>
    <property type="project" value="GO_Central"/>
</dbReference>
<evidence type="ECO:0000256" key="7">
    <source>
        <dbReference type="ARBA" id="ARBA00022786"/>
    </source>
</evidence>
<accession>A0A067FAB2</accession>
<dbReference type="Gene3D" id="3.30.40.10">
    <property type="entry name" value="Zinc/RING finger domain, C3HC4 (zinc finger)"/>
    <property type="match status" value="1"/>
</dbReference>
<dbReference type="PROSITE" id="PS50089">
    <property type="entry name" value="ZF_RING_2"/>
    <property type="match status" value="1"/>
</dbReference>
<evidence type="ECO:0000256" key="8">
    <source>
        <dbReference type="ARBA" id="ARBA00022833"/>
    </source>
</evidence>
<name>A0A067FAB2_CITSI</name>
<dbReference type="PANTHER" id="PTHR46764:SF1">
    <property type="entry name" value="E3 UBIQUITIN-PROTEIN LIGASE NLA"/>
    <property type="match status" value="1"/>
</dbReference>
<protein>
    <recommendedName>
        <fullName evidence="3">RING-type E3 ubiquitin transferase</fullName>
        <ecNumber evidence="3">2.3.2.27</ecNumber>
    </recommendedName>
</protein>
<proteinExistence type="predicted"/>
<keyword evidence="13" id="KW-1185">Reference proteome</keyword>
<dbReference type="InterPro" id="IPR004331">
    <property type="entry name" value="SPX_dom"/>
</dbReference>
<evidence type="ECO:0000313" key="12">
    <source>
        <dbReference type="EMBL" id="KDO60417.1"/>
    </source>
</evidence>
<evidence type="ECO:0000256" key="1">
    <source>
        <dbReference type="ARBA" id="ARBA00000900"/>
    </source>
</evidence>
<dbReference type="STRING" id="2711.A0A067FAB2"/>
<dbReference type="PROSITE" id="PS00518">
    <property type="entry name" value="ZF_RING_1"/>
    <property type="match status" value="1"/>
</dbReference>
<dbReference type="InterPro" id="IPR033326">
    <property type="entry name" value="BAH1"/>
</dbReference>
<evidence type="ECO:0000256" key="2">
    <source>
        <dbReference type="ARBA" id="ARBA00004906"/>
    </source>
</evidence>
<dbReference type="InterPro" id="IPR013083">
    <property type="entry name" value="Znf_RING/FYVE/PHD"/>
</dbReference>
<comment type="pathway">
    <text evidence="2">Protein modification; protein ubiquitination.</text>
</comment>
<evidence type="ECO:0000256" key="4">
    <source>
        <dbReference type="ARBA" id="ARBA00022679"/>
    </source>
</evidence>
<evidence type="ECO:0000313" key="13">
    <source>
        <dbReference type="Proteomes" id="UP000027120"/>
    </source>
</evidence>
<dbReference type="InterPro" id="IPR027370">
    <property type="entry name" value="Znf-RING_euk"/>
</dbReference>
<reference evidence="12 13" key="1">
    <citation type="submission" date="2014-04" db="EMBL/GenBank/DDBJ databases">
        <authorList>
            <consortium name="International Citrus Genome Consortium"/>
            <person name="Gmitter F."/>
            <person name="Chen C."/>
            <person name="Farmerie W."/>
            <person name="Harkins T."/>
            <person name="Desany B."/>
            <person name="Mohiuddin M."/>
            <person name="Kodira C."/>
            <person name="Borodovsky M."/>
            <person name="Lomsadze A."/>
            <person name="Burns P."/>
            <person name="Jenkins J."/>
            <person name="Prochnik S."/>
            <person name="Shu S."/>
            <person name="Chapman J."/>
            <person name="Pitluck S."/>
            <person name="Schmutz J."/>
            <person name="Rokhsar D."/>
        </authorList>
    </citation>
    <scope>NUCLEOTIDE SEQUENCE</scope>
</reference>
<dbReference type="GO" id="GO:0061630">
    <property type="term" value="F:ubiquitin protein ligase activity"/>
    <property type="evidence" value="ECO:0007669"/>
    <property type="project" value="UniProtKB-EC"/>
</dbReference>
<organism evidence="12 13">
    <name type="scientific">Citrus sinensis</name>
    <name type="common">Sweet orange</name>
    <name type="synonym">Citrus aurantium var. sinensis</name>
    <dbReference type="NCBI Taxonomy" id="2711"/>
    <lineage>
        <taxon>Eukaryota</taxon>
        <taxon>Viridiplantae</taxon>
        <taxon>Streptophyta</taxon>
        <taxon>Embryophyta</taxon>
        <taxon>Tracheophyta</taxon>
        <taxon>Spermatophyta</taxon>
        <taxon>Magnoliopsida</taxon>
        <taxon>eudicotyledons</taxon>
        <taxon>Gunneridae</taxon>
        <taxon>Pentapetalae</taxon>
        <taxon>rosids</taxon>
        <taxon>malvids</taxon>
        <taxon>Sapindales</taxon>
        <taxon>Rutaceae</taxon>
        <taxon>Aurantioideae</taxon>
        <taxon>Citrus</taxon>
    </lineage>
</organism>
<evidence type="ECO:0000259" key="11">
    <source>
        <dbReference type="PROSITE" id="PS51382"/>
    </source>
</evidence>
<feature type="domain" description="RING-type" evidence="10">
    <location>
        <begin position="209"/>
        <end position="258"/>
    </location>
</feature>
<comment type="catalytic activity">
    <reaction evidence="1">
        <text>S-ubiquitinyl-[E2 ubiquitin-conjugating enzyme]-L-cysteine + [acceptor protein]-L-lysine = [E2 ubiquitin-conjugating enzyme]-L-cysteine + N(6)-ubiquitinyl-[acceptor protein]-L-lysine.</text>
        <dbReference type="EC" id="2.3.2.27"/>
    </reaction>
</comment>